<evidence type="ECO:0000313" key="2">
    <source>
        <dbReference type="EMBL" id="MBB6430866.1"/>
    </source>
</evidence>
<comment type="caution">
    <text evidence="2">The sequence shown here is derived from an EMBL/GenBank/DDBJ whole genome shotgun (WGS) entry which is preliminary data.</text>
</comment>
<dbReference type="Pfam" id="PF00578">
    <property type="entry name" value="AhpC-TSA"/>
    <property type="match status" value="1"/>
</dbReference>
<dbReference type="Gene3D" id="3.40.30.10">
    <property type="entry name" value="Glutaredoxin"/>
    <property type="match status" value="1"/>
</dbReference>
<dbReference type="InterPro" id="IPR036249">
    <property type="entry name" value="Thioredoxin-like_sf"/>
</dbReference>
<dbReference type="GO" id="GO:0016491">
    <property type="term" value="F:oxidoreductase activity"/>
    <property type="evidence" value="ECO:0007669"/>
    <property type="project" value="InterPro"/>
</dbReference>
<organism evidence="2 3">
    <name type="scientific">Algisphaera agarilytica</name>
    <dbReference type="NCBI Taxonomy" id="1385975"/>
    <lineage>
        <taxon>Bacteria</taxon>
        <taxon>Pseudomonadati</taxon>
        <taxon>Planctomycetota</taxon>
        <taxon>Phycisphaerae</taxon>
        <taxon>Phycisphaerales</taxon>
        <taxon>Phycisphaeraceae</taxon>
        <taxon>Algisphaera</taxon>
    </lineage>
</organism>
<keyword evidence="3" id="KW-1185">Reference proteome</keyword>
<dbReference type="InterPro" id="IPR047262">
    <property type="entry name" value="PRX-like1"/>
</dbReference>
<gene>
    <name evidence="2" type="ORF">HNQ40_002672</name>
</gene>
<reference evidence="2 3" key="1">
    <citation type="submission" date="2020-08" db="EMBL/GenBank/DDBJ databases">
        <title>Genomic Encyclopedia of Type Strains, Phase IV (KMG-IV): sequencing the most valuable type-strain genomes for metagenomic binning, comparative biology and taxonomic classification.</title>
        <authorList>
            <person name="Goeker M."/>
        </authorList>
    </citation>
    <scope>NUCLEOTIDE SEQUENCE [LARGE SCALE GENOMIC DNA]</scope>
    <source>
        <strain evidence="2 3">DSM 103725</strain>
    </source>
</reference>
<dbReference type="Proteomes" id="UP000541810">
    <property type="component" value="Unassembled WGS sequence"/>
</dbReference>
<dbReference type="AlphaFoldDB" id="A0A7X0H9X1"/>
<dbReference type="PANTHER" id="PTHR43640">
    <property type="entry name" value="OS07G0260300 PROTEIN"/>
    <property type="match status" value="1"/>
</dbReference>
<dbReference type="RefSeq" id="WP_184678359.1">
    <property type="nucleotide sequence ID" value="NZ_JACHGY010000001.1"/>
</dbReference>
<sequence length="210" mass="22308">MKPIAWFGLTGIVAALAIMMMPVASVAAKGGVATGEQAPAFTLTDSNGVEHSLEDFAGKTVVLEWTNQQCPFVKKFYGQGHMQAWQEAYTTQDDVIWLTICSSAPGKQGHLTAEGWNTEVAEKGINSTAVLLDEDGTVGKAYAAKTTPHIYVIDGEGVLRYQGAIDSVRSTRTSDIDGATNYLADAVDALLAGSEVAEHTTQPYGCGVKY</sequence>
<feature type="domain" description="Thioredoxin" evidence="1">
    <location>
        <begin position="32"/>
        <end position="192"/>
    </location>
</feature>
<evidence type="ECO:0000259" key="1">
    <source>
        <dbReference type="PROSITE" id="PS51352"/>
    </source>
</evidence>
<accession>A0A7X0H9X1</accession>
<proteinExistence type="predicted"/>
<protein>
    <submittedName>
        <fullName evidence="2">Peroxiredoxin</fullName>
    </submittedName>
</protein>
<dbReference type="GO" id="GO:0016209">
    <property type="term" value="F:antioxidant activity"/>
    <property type="evidence" value="ECO:0007669"/>
    <property type="project" value="InterPro"/>
</dbReference>
<name>A0A7X0H9X1_9BACT</name>
<dbReference type="SUPFAM" id="SSF52833">
    <property type="entry name" value="Thioredoxin-like"/>
    <property type="match status" value="1"/>
</dbReference>
<dbReference type="EMBL" id="JACHGY010000001">
    <property type="protein sequence ID" value="MBB6430866.1"/>
    <property type="molecule type" value="Genomic_DNA"/>
</dbReference>
<dbReference type="PANTHER" id="PTHR43640:SF1">
    <property type="entry name" value="THIOREDOXIN-DEPENDENT PEROXIREDOXIN"/>
    <property type="match status" value="1"/>
</dbReference>
<evidence type="ECO:0000313" key="3">
    <source>
        <dbReference type="Proteomes" id="UP000541810"/>
    </source>
</evidence>
<dbReference type="InterPro" id="IPR000866">
    <property type="entry name" value="AhpC/TSA"/>
</dbReference>
<dbReference type="InterPro" id="IPR013766">
    <property type="entry name" value="Thioredoxin_domain"/>
</dbReference>
<dbReference type="CDD" id="cd02969">
    <property type="entry name" value="PRX_like1"/>
    <property type="match status" value="1"/>
</dbReference>
<dbReference type="PROSITE" id="PS51352">
    <property type="entry name" value="THIOREDOXIN_2"/>
    <property type="match status" value="1"/>
</dbReference>